<evidence type="ECO:0000313" key="3">
    <source>
        <dbReference type="EMBL" id="CAB4569384.1"/>
    </source>
</evidence>
<keyword evidence="2" id="KW-1133">Transmembrane helix</keyword>
<proteinExistence type="predicted"/>
<organism evidence="3">
    <name type="scientific">freshwater metagenome</name>
    <dbReference type="NCBI Taxonomy" id="449393"/>
    <lineage>
        <taxon>unclassified sequences</taxon>
        <taxon>metagenomes</taxon>
        <taxon>ecological metagenomes</taxon>
    </lineage>
</organism>
<keyword evidence="2" id="KW-0812">Transmembrane</keyword>
<accession>A0A6J6E1Z2</accession>
<protein>
    <submittedName>
        <fullName evidence="3">Unannotated protein</fullName>
    </submittedName>
</protein>
<feature type="transmembrane region" description="Helical" evidence="2">
    <location>
        <begin position="212"/>
        <end position="232"/>
    </location>
</feature>
<evidence type="ECO:0000256" key="1">
    <source>
        <dbReference type="SAM" id="MobiDB-lite"/>
    </source>
</evidence>
<dbReference type="EMBL" id="CAEZSR010000089">
    <property type="protein sequence ID" value="CAB4569384.1"/>
    <property type="molecule type" value="Genomic_DNA"/>
</dbReference>
<sequence length="256" mass="26293">MNALVGLGAAAALTLVPASVSAASDTPQLPDGLGPRDAGSVVVIDPQQRPLSEGASATLFSLDLPDGAACPGDSASEDWRVQGFMIPVDDDPGSVEYGVIGPEGDQFPLFAFDSRPFAHQLTQMAAQPGDPGVIPALPALTFGVFTPGDVPPGTYRIGVACTYFRQTADYWDTEIVIELDPSDELAGFRWRVPGAPDGAIDATDTGGGVSRWLLLAGVLAGAAALLALAGVVSGRRRPASTETAPHSQPLTAEKTS</sequence>
<dbReference type="AlphaFoldDB" id="A0A6J6E1Z2"/>
<name>A0A6J6E1Z2_9ZZZZ</name>
<feature type="region of interest" description="Disordered" evidence="1">
    <location>
        <begin position="237"/>
        <end position="256"/>
    </location>
</feature>
<feature type="compositionally biased region" description="Polar residues" evidence="1">
    <location>
        <begin position="240"/>
        <end position="256"/>
    </location>
</feature>
<evidence type="ECO:0000256" key="2">
    <source>
        <dbReference type="SAM" id="Phobius"/>
    </source>
</evidence>
<gene>
    <name evidence="3" type="ORF">UFOPK1493_02291</name>
</gene>
<reference evidence="3" key="1">
    <citation type="submission" date="2020-05" db="EMBL/GenBank/DDBJ databases">
        <authorList>
            <person name="Chiriac C."/>
            <person name="Salcher M."/>
            <person name="Ghai R."/>
            <person name="Kavagutti S V."/>
        </authorList>
    </citation>
    <scope>NUCLEOTIDE SEQUENCE</scope>
</reference>
<keyword evidence="2" id="KW-0472">Membrane</keyword>